<dbReference type="InterPro" id="IPR036683">
    <property type="entry name" value="CO_DH_flav_C_dom_sf"/>
</dbReference>
<dbReference type="InterPro" id="IPR051312">
    <property type="entry name" value="Diverse_Substr_Oxidored"/>
</dbReference>
<dbReference type="Gene3D" id="3.30.465.10">
    <property type="match status" value="1"/>
</dbReference>
<organism evidence="2 3">
    <name type="scientific">Serratia fonticola</name>
    <dbReference type="NCBI Taxonomy" id="47917"/>
    <lineage>
        <taxon>Bacteria</taxon>
        <taxon>Pseudomonadati</taxon>
        <taxon>Pseudomonadota</taxon>
        <taxon>Gammaproteobacteria</taxon>
        <taxon>Enterobacterales</taxon>
        <taxon>Yersiniaceae</taxon>
        <taxon>Serratia</taxon>
    </lineage>
</organism>
<dbReference type="InterPro" id="IPR036318">
    <property type="entry name" value="FAD-bd_PCMH-like_sf"/>
</dbReference>
<evidence type="ECO:0000313" key="3">
    <source>
        <dbReference type="Proteomes" id="UP000270487"/>
    </source>
</evidence>
<dbReference type="AlphaFoldDB" id="A0A448SL74"/>
<dbReference type="PANTHER" id="PTHR42659">
    <property type="entry name" value="XANTHINE DEHYDROGENASE SUBUNIT C-RELATED"/>
    <property type="match status" value="1"/>
</dbReference>
<dbReference type="EMBL" id="LR134492">
    <property type="protein sequence ID" value="VEI68466.1"/>
    <property type="molecule type" value="Genomic_DNA"/>
</dbReference>
<dbReference type="SUPFAM" id="SSF55447">
    <property type="entry name" value="CO dehydrogenase flavoprotein C-terminal domain-like"/>
    <property type="match status" value="1"/>
</dbReference>
<dbReference type="InterPro" id="IPR017698">
    <property type="entry name" value="Molybdo-cont_Rdtase_FAD-bd_su"/>
</dbReference>
<dbReference type="PANTHER" id="PTHR42659:SF9">
    <property type="entry name" value="XANTHINE DEHYDROGENASE FAD-BINDING SUBUNIT XDHB-RELATED"/>
    <property type="match status" value="1"/>
</dbReference>
<dbReference type="InterPro" id="IPR002346">
    <property type="entry name" value="Mopterin_DH_FAD-bd"/>
</dbReference>
<dbReference type="InterPro" id="IPR016166">
    <property type="entry name" value="FAD-bd_PCMH"/>
</dbReference>
<dbReference type="NCBIfam" id="TIGR03312">
    <property type="entry name" value="Se_sel_red_FAD"/>
    <property type="match status" value="1"/>
</dbReference>
<evidence type="ECO:0000313" key="2">
    <source>
        <dbReference type="EMBL" id="VEI68466.1"/>
    </source>
</evidence>
<reference evidence="2 3" key="1">
    <citation type="submission" date="2018-12" db="EMBL/GenBank/DDBJ databases">
        <authorList>
            <consortium name="Pathogen Informatics"/>
        </authorList>
    </citation>
    <scope>NUCLEOTIDE SEQUENCE [LARGE SCALE GENOMIC DNA]</scope>
    <source>
        <strain evidence="2 3">NCTC13193</strain>
    </source>
</reference>
<feature type="domain" description="FAD-binding PCMH-type" evidence="1">
    <location>
        <begin position="1"/>
        <end position="159"/>
    </location>
</feature>
<evidence type="ECO:0000259" key="1">
    <source>
        <dbReference type="PROSITE" id="PS51387"/>
    </source>
</evidence>
<dbReference type="PROSITE" id="PS51387">
    <property type="entry name" value="FAD_PCMH"/>
    <property type="match status" value="1"/>
</dbReference>
<sequence length="257" mass="27227">MIEQLYRPGSVQQALELKRQFQQDAVYFAGGSKLNATPTKTRQKIAIALSQLGLDQVSWQQGALHIGATITLQRLMDTQLIPQALREALGFVYSRHIRNQATLGGEVVSAAKDSVLLPVLLALSAQVVVGSGKTMALEDYPLCGGSELLLAVVLPDPYRTCATRKIARSAAGLPVVTAAVSRDAQAKIRIALSGVMAPGRLRDAENSGLSGLALEQVVAQMVSPPDDICGSSVYKRYITGVVVADLLADCLASGEKS</sequence>
<gene>
    <name evidence="2" type="ORF">NCTC13193_02327</name>
</gene>
<accession>A0A448SL74</accession>
<dbReference type="InterPro" id="IPR005107">
    <property type="entry name" value="CO_DH_flav_C"/>
</dbReference>
<proteinExistence type="predicted"/>
<dbReference type="SMART" id="SM01092">
    <property type="entry name" value="CO_deh_flav_C"/>
    <property type="match status" value="1"/>
</dbReference>
<name>A0A448SL74_SERFO</name>
<dbReference type="GO" id="GO:0071949">
    <property type="term" value="F:FAD binding"/>
    <property type="evidence" value="ECO:0007669"/>
    <property type="project" value="InterPro"/>
</dbReference>
<dbReference type="Proteomes" id="UP000270487">
    <property type="component" value="Chromosome"/>
</dbReference>
<dbReference type="Pfam" id="PF00941">
    <property type="entry name" value="FAD_binding_5"/>
    <property type="match status" value="1"/>
</dbReference>
<protein>
    <submittedName>
        <fullName evidence="2">Putative oxidoreductase</fullName>
    </submittedName>
</protein>
<dbReference type="GO" id="GO:0016491">
    <property type="term" value="F:oxidoreductase activity"/>
    <property type="evidence" value="ECO:0007669"/>
    <property type="project" value="InterPro"/>
</dbReference>
<dbReference type="InterPro" id="IPR016169">
    <property type="entry name" value="FAD-bd_PCMH_sub2"/>
</dbReference>
<dbReference type="RefSeq" id="WP_141131930.1">
    <property type="nucleotide sequence ID" value="NZ_CAMKMY010000006.1"/>
</dbReference>
<dbReference type="SUPFAM" id="SSF56176">
    <property type="entry name" value="FAD-binding/transporter-associated domain-like"/>
    <property type="match status" value="1"/>
</dbReference>